<proteinExistence type="predicted"/>
<name>A0AAV9XQ05_9PEZI</name>
<sequence>MSVYITEITITNATLPTLSVTPNPQGKKLPSCSGDHYLSLETTLPPSTPLIHSTQLVNNVWFPREGDATPSSANTSELIHLTPLILPALRNVSMQVKVAGLPSDWSGGATMYFSVKNATSPTYLFPGGANGFQGSLNADSVFEFTVPLTGLELQEPVFSSFGGQVEVVVHSPLEMMDIKLDVLAQYMMEIYWVQPTLPPGFASGIPLQLLRLFLGPRSTFNNYTEEAWQNIVAGVIFGSLEPETLKQKTQDQFSDHWLKYDMIAGGDNFRHSATNGLEDILAAWLNCYRAWRDNDHKYYASVNCYDQADMVELALSLGIPYTRTVLEYYQPFGFIDTNLVGWGSVNSPYFGGDLSQKVITASKGDYFDLNTPSTPLAKAPEDPKFPAQRTQFRNHQYVAVLPPGCTRPSSYPKEGLNVLGNPGNIPEFANRVIIDACAGPLICKTFNDYYKNIEPAIKPLDDKNSYTPEQCWSTRTNNNFFNKPDVRIDTIEDQYNKFFDRKDFDVSFEKIQTQAETLTGIYQGNLSDLTGAFQTAFETYKVKVTLPGVHGENPDYVFQTVTPASDEGGTYVKFETRAWQPGKASHTYISCGFIFCDNLDTALSHLQKKLKDIAEPQSWDTKHLGLWSQKQAVDDTTVWVLGSEYLKLFVVKNVLVELRTMASLSGSNSKEPGSVTDFQQGSDNSLNSIASAILAKMKSADTATTSNGWTQSFANVPGVPATLQS</sequence>
<reference evidence="1 2" key="1">
    <citation type="submission" date="2019-10" db="EMBL/GenBank/DDBJ databases">
        <authorList>
            <person name="Palmer J.M."/>
        </authorList>
    </citation>
    <scope>NUCLEOTIDE SEQUENCE [LARGE SCALE GENOMIC DNA]</scope>
    <source>
        <strain evidence="1 2">TWF694</strain>
    </source>
</reference>
<keyword evidence="2" id="KW-1185">Reference proteome</keyword>
<evidence type="ECO:0000313" key="1">
    <source>
        <dbReference type="EMBL" id="KAK6543576.1"/>
    </source>
</evidence>
<accession>A0AAV9XQ05</accession>
<organism evidence="1 2">
    <name type="scientific">Orbilia ellipsospora</name>
    <dbReference type="NCBI Taxonomy" id="2528407"/>
    <lineage>
        <taxon>Eukaryota</taxon>
        <taxon>Fungi</taxon>
        <taxon>Dikarya</taxon>
        <taxon>Ascomycota</taxon>
        <taxon>Pezizomycotina</taxon>
        <taxon>Orbiliomycetes</taxon>
        <taxon>Orbiliales</taxon>
        <taxon>Orbiliaceae</taxon>
        <taxon>Orbilia</taxon>
    </lineage>
</organism>
<protein>
    <submittedName>
        <fullName evidence="1">Uncharacterized protein</fullName>
    </submittedName>
</protein>
<dbReference type="AlphaFoldDB" id="A0AAV9XQ05"/>
<dbReference type="EMBL" id="JAVHJO010000001">
    <property type="protein sequence ID" value="KAK6543576.1"/>
    <property type="molecule type" value="Genomic_DNA"/>
</dbReference>
<evidence type="ECO:0000313" key="2">
    <source>
        <dbReference type="Proteomes" id="UP001365542"/>
    </source>
</evidence>
<gene>
    <name evidence="1" type="ORF">TWF694_000320</name>
</gene>
<dbReference type="Proteomes" id="UP001365542">
    <property type="component" value="Unassembled WGS sequence"/>
</dbReference>
<comment type="caution">
    <text evidence="1">The sequence shown here is derived from an EMBL/GenBank/DDBJ whole genome shotgun (WGS) entry which is preliminary data.</text>
</comment>